<protein>
    <recommendedName>
        <fullName evidence="2">TauD/TfdA-like domain-containing protein</fullName>
    </recommendedName>
</protein>
<evidence type="ECO:0000313" key="3">
    <source>
        <dbReference type="EMBL" id="RCJ40674.1"/>
    </source>
</evidence>
<comment type="caution">
    <text evidence="3">The sequence shown here is derived from an EMBL/GenBank/DDBJ whole genome shotgun (WGS) entry which is preliminary data.</text>
</comment>
<dbReference type="Proteomes" id="UP000252085">
    <property type="component" value="Unassembled WGS sequence"/>
</dbReference>
<dbReference type="EMBL" id="LXQE01000058">
    <property type="protein sequence ID" value="RCJ40674.1"/>
    <property type="molecule type" value="Genomic_DNA"/>
</dbReference>
<dbReference type="InterPro" id="IPR042098">
    <property type="entry name" value="TauD-like_sf"/>
</dbReference>
<name>A0A367RYA4_NOSPU</name>
<evidence type="ECO:0000313" key="4">
    <source>
        <dbReference type="Proteomes" id="UP000252085"/>
    </source>
</evidence>
<gene>
    <name evidence="3" type="ORF">A6769_39540</name>
</gene>
<evidence type="ECO:0000259" key="2">
    <source>
        <dbReference type="Pfam" id="PF02668"/>
    </source>
</evidence>
<dbReference type="GO" id="GO:0016491">
    <property type="term" value="F:oxidoreductase activity"/>
    <property type="evidence" value="ECO:0007669"/>
    <property type="project" value="UniProtKB-KW"/>
</dbReference>
<keyword evidence="1" id="KW-0560">Oxidoreductase</keyword>
<organism evidence="3 4">
    <name type="scientific">Nostoc punctiforme NIES-2108</name>
    <dbReference type="NCBI Taxonomy" id="1356359"/>
    <lineage>
        <taxon>Bacteria</taxon>
        <taxon>Bacillati</taxon>
        <taxon>Cyanobacteriota</taxon>
        <taxon>Cyanophyceae</taxon>
        <taxon>Nostocales</taxon>
        <taxon>Nostocaceae</taxon>
        <taxon>Nostoc</taxon>
    </lineage>
</organism>
<dbReference type="InterPro" id="IPR003819">
    <property type="entry name" value="TauD/TfdA-like"/>
</dbReference>
<dbReference type="AlphaFoldDB" id="A0A367RYA4"/>
<dbReference type="Gene3D" id="3.60.130.10">
    <property type="entry name" value="Clavaminate synthase-like"/>
    <property type="match status" value="1"/>
</dbReference>
<feature type="domain" description="TauD/TfdA-like" evidence="2">
    <location>
        <begin position="20"/>
        <end position="69"/>
    </location>
</feature>
<dbReference type="SUPFAM" id="SSF51197">
    <property type="entry name" value="Clavaminate synthase-like"/>
    <property type="match status" value="1"/>
</dbReference>
<reference evidence="3 4" key="1">
    <citation type="submission" date="2016-04" db="EMBL/GenBank/DDBJ databases">
        <authorList>
            <person name="Evans L.H."/>
            <person name="Alamgir A."/>
            <person name="Owens N."/>
            <person name="Weber N.D."/>
            <person name="Virtaneva K."/>
            <person name="Barbian K."/>
            <person name="Babar A."/>
            <person name="Rosenke K."/>
        </authorList>
    </citation>
    <scope>NUCLEOTIDE SEQUENCE [LARGE SCALE GENOMIC DNA]</scope>
    <source>
        <strain evidence="3">NIES-2108</strain>
    </source>
</reference>
<accession>A0A367RYA4</accession>
<sequence>MTTITIPFQLNFEEMGEHLLNKDVVSQINSIFAEYGAVLLRGFPLKTAEDFADVATQFITTPTDYTGRANASKY</sequence>
<dbReference type="Pfam" id="PF02668">
    <property type="entry name" value="TauD"/>
    <property type="match status" value="1"/>
</dbReference>
<evidence type="ECO:0000256" key="1">
    <source>
        <dbReference type="ARBA" id="ARBA00023002"/>
    </source>
</evidence>
<proteinExistence type="predicted"/>